<proteinExistence type="inferred from homology"/>
<dbReference type="InterPro" id="IPR018151">
    <property type="entry name" value="TF_GreA/GreB_CS"/>
</dbReference>
<dbReference type="InterPro" id="IPR028624">
    <property type="entry name" value="Tscrpt_elong_fac_GreA/B"/>
</dbReference>
<dbReference type="FunFam" id="3.10.50.30:FF:000001">
    <property type="entry name" value="Transcription elongation factor GreA"/>
    <property type="match status" value="1"/>
</dbReference>
<dbReference type="PROSITE" id="PS00830">
    <property type="entry name" value="GREAB_2"/>
    <property type="match status" value="1"/>
</dbReference>
<dbReference type="GO" id="GO:0006354">
    <property type="term" value="P:DNA-templated transcription elongation"/>
    <property type="evidence" value="ECO:0007669"/>
    <property type="project" value="TreeGrafter"/>
</dbReference>
<evidence type="ECO:0000256" key="8">
    <source>
        <dbReference type="HAMAP-Rule" id="MF_00105"/>
    </source>
</evidence>
<dbReference type="SUPFAM" id="SSF54534">
    <property type="entry name" value="FKBP-like"/>
    <property type="match status" value="1"/>
</dbReference>
<evidence type="ECO:0000313" key="12">
    <source>
        <dbReference type="EMBL" id="OGW96109.1"/>
    </source>
</evidence>
<dbReference type="FunFam" id="1.10.287.180:FF:000001">
    <property type="entry name" value="Transcription elongation factor GreA"/>
    <property type="match status" value="1"/>
</dbReference>
<dbReference type="HAMAP" id="MF_00105">
    <property type="entry name" value="GreA_GreB"/>
    <property type="match status" value="1"/>
</dbReference>
<dbReference type="InterPro" id="IPR001437">
    <property type="entry name" value="Tscrpt_elong_fac_GreA/B_C"/>
</dbReference>
<dbReference type="EMBL" id="MHFR01000053">
    <property type="protein sequence ID" value="OGW96109.1"/>
    <property type="molecule type" value="Genomic_DNA"/>
</dbReference>
<protein>
    <recommendedName>
        <fullName evidence="2 8">Transcription elongation factor GreA</fullName>
    </recommendedName>
    <alternativeName>
        <fullName evidence="7 8">Transcript cleavage factor GreA</fullName>
    </alternativeName>
</protein>
<dbReference type="GO" id="GO:0070063">
    <property type="term" value="F:RNA polymerase binding"/>
    <property type="evidence" value="ECO:0007669"/>
    <property type="project" value="InterPro"/>
</dbReference>
<evidence type="ECO:0000256" key="6">
    <source>
        <dbReference type="ARBA" id="ARBA00024916"/>
    </source>
</evidence>
<dbReference type="NCBIfam" id="TIGR01462">
    <property type="entry name" value="greA"/>
    <property type="match status" value="1"/>
</dbReference>
<evidence type="ECO:0000256" key="4">
    <source>
        <dbReference type="ARBA" id="ARBA00023125"/>
    </source>
</evidence>
<comment type="function">
    <text evidence="6 8 9">Necessary for efficient RNA polymerase transcription elongation past template-encoded arresting sites. The arresting sites in DNA have the property of trapping a certain fraction of elongating RNA polymerases that pass through, resulting in locked ternary complexes. Cleavage of the nascent transcript by cleavage factors such as GreA or GreB allows the resumption of elongation from the new 3'terminus. GreA releases sequences of 2 to 3 nucleotides.</text>
</comment>
<organism evidence="12 13">
    <name type="scientific">Candidatus Danuiimicrobium aquiferis</name>
    <dbReference type="NCBI Taxonomy" id="1801832"/>
    <lineage>
        <taxon>Bacteria</taxon>
        <taxon>Pseudomonadati</taxon>
        <taxon>Candidatus Omnitrophota</taxon>
        <taxon>Candidatus Danuiimicrobium</taxon>
    </lineage>
</organism>
<dbReference type="PANTHER" id="PTHR30437:SF4">
    <property type="entry name" value="TRANSCRIPTION ELONGATION FACTOR GREA"/>
    <property type="match status" value="1"/>
</dbReference>
<comment type="similarity">
    <text evidence="1 8 9">Belongs to the GreA/GreB family.</text>
</comment>
<evidence type="ECO:0000256" key="3">
    <source>
        <dbReference type="ARBA" id="ARBA00023015"/>
    </source>
</evidence>
<dbReference type="Pfam" id="PF01272">
    <property type="entry name" value="GreA_GreB"/>
    <property type="match status" value="1"/>
</dbReference>
<feature type="domain" description="Transcription elongation factor GreA/GreB C-terminal" evidence="10">
    <location>
        <begin position="81"/>
        <end position="155"/>
    </location>
</feature>
<dbReference type="GO" id="GO:0003677">
    <property type="term" value="F:DNA binding"/>
    <property type="evidence" value="ECO:0007669"/>
    <property type="project" value="UniProtKB-UniRule"/>
</dbReference>
<dbReference type="InterPro" id="IPR036953">
    <property type="entry name" value="GreA/GreB_C_sf"/>
</dbReference>
<keyword evidence="5 8" id="KW-0804">Transcription</keyword>
<evidence type="ECO:0000313" key="13">
    <source>
        <dbReference type="Proteomes" id="UP000178187"/>
    </source>
</evidence>
<evidence type="ECO:0000259" key="10">
    <source>
        <dbReference type="Pfam" id="PF01272"/>
    </source>
</evidence>
<dbReference type="NCBIfam" id="NF001261">
    <property type="entry name" value="PRK00226.1-2"/>
    <property type="match status" value="1"/>
</dbReference>
<dbReference type="Gene3D" id="3.10.50.30">
    <property type="entry name" value="Transcription elongation factor, GreA/GreB, C-terminal domain"/>
    <property type="match status" value="1"/>
</dbReference>
<keyword evidence="12" id="KW-0648">Protein biosynthesis</keyword>
<sequence length="156" mass="17239">MDQVILTKEGFQKLSEELGFLKSTKRKEAANALEKARAHGDLRENAEYDAAKLAKQQLEARIQMLEDKLGRAKVVDTQDAPTDKVYFGTIVEVKNENTGDTLKFTLVAEDEADIAQGKISIQSPIARALLGRQLGEVAEARVPAGVIKYKILKISR</sequence>
<dbReference type="SUPFAM" id="SSF46557">
    <property type="entry name" value="GreA transcript cleavage protein, N-terminal domain"/>
    <property type="match status" value="1"/>
</dbReference>
<feature type="domain" description="Transcription elongation factor GreA/GreB N-terminal" evidence="11">
    <location>
        <begin position="4"/>
        <end position="74"/>
    </location>
</feature>
<keyword evidence="12" id="KW-0251">Elongation factor</keyword>
<dbReference type="Pfam" id="PF03449">
    <property type="entry name" value="GreA_GreB_N"/>
    <property type="match status" value="1"/>
</dbReference>
<comment type="caution">
    <text evidence="12">The sequence shown here is derived from an EMBL/GenBank/DDBJ whole genome shotgun (WGS) entry which is preliminary data.</text>
</comment>
<dbReference type="InterPro" id="IPR023459">
    <property type="entry name" value="Tscrpt_elong_fac_GreA/B_fam"/>
</dbReference>
<evidence type="ECO:0000259" key="11">
    <source>
        <dbReference type="Pfam" id="PF03449"/>
    </source>
</evidence>
<keyword evidence="8" id="KW-0175">Coiled coil</keyword>
<dbReference type="InterPro" id="IPR006359">
    <property type="entry name" value="Tscrpt_elong_fac_GreA"/>
</dbReference>
<feature type="coiled-coil region" evidence="8">
    <location>
        <begin position="48"/>
        <end position="75"/>
    </location>
</feature>
<dbReference type="AlphaFoldDB" id="A0A1G1KU78"/>
<evidence type="ECO:0000256" key="2">
    <source>
        <dbReference type="ARBA" id="ARBA00013729"/>
    </source>
</evidence>
<dbReference type="Gene3D" id="1.10.287.180">
    <property type="entry name" value="Transcription elongation factor, GreA/GreB, N-terminal domain"/>
    <property type="match status" value="1"/>
</dbReference>
<evidence type="ECO:0000256" key="9">
    <source>
        <dbReference type="RuleBase" id="RU000556"/>
    </source>
</evidence>
<accession>A0A1G1KU78</accession>
<keyword evidence="4 8" id="KW-0238">DNA-binding</keyword>
<dbReference type="PIRSF" id="PIRSF006092">
    <property type="entry name" value="GreA_GreB"/>
    <property type="match status" value="1"/>
</dbReference>
<gene>
    <name evidence="8" type="primary">greA</name>
    <name evidence="12" type="ORF">A3G33_01995</name>
</gene>
<dbReference type="GO" id="GO:0003746">
    <property type="term" value="F:translation elongation factor activity"/>
    <property type="evidence" value="ECO:0007669"/>
    <property type="project" value="UniProtKB-KW"/>
</dbReference>
<reference evidence="12 13" key="1">
    <citation type="journal article" date="2016" name="Nat. Commun.">
        <title>Thousands of microbial genomes shed light on interconnected biogeochemical processes in an aquifer system.</title>
        <authorList>
            <person name="Anantharaman K."/>
            <person name="Brown C.T."/>
            <person name="Hug L.A."/>
            <person name="Sharon I."/>
            <person name="Castelle C.J."/>
            <person name="Probst A.J."/>
            <person name="Thomas B.C."/>
            <person name="Singh A."/>
            <person name="Wilkins M.J."/>
            <person name="Karaoz U."/>
            <person name="Brodie E.L."/>
            <person name="Williams K.H."/>
            <person name="Hubbard S.S."/>
            <person name="Banfield J.F."/>
        </authorList>
    </citation>
    <scope>NUCLEOTIDE SEQUENCE [LARGE SCALE GENOMIC DNA]</scope>
</reference>
<dbReference type="InterPro" id="IPR022691">
    <property type="entry name" value="Tscrpt_elong_fac_GreA/B_N"/>
</dbReference>
<dbReference type="Proteomes" id="UP000178187">
    <property type="component" value="Unassembled WGS sequence"/>
</dbReference>
<name>A0A1G1KU78_9BACT</name>
<dbReference type="InterPro" id="IPR036805">
    <property type="entry name" value="Tscrpt_elong_fac_GreA/B_N_sf"/>
</dbReference>
<evidence type="ECO:0000256" key="7">
    <source>
        <dbReference type="ARBA" id="ARBA00030776"/>
    </source>
</evidence>
<dbReference type="NCBIfam" id="NF001263">
    <property type="entry name" value="PRK00226.1-4"/>
    <property type="match status" value="1"/>
</dbReference>
<evidence type="ECO:0000256" key="1">
    <source>
        <dbReference type="ARBA" id="ARBA00008213"/>
    </source>
</evidence>
<dbReference type="PANTHER" id="PTHR30437">
    <property type="entry name" value="TRANSCRIPTION ELONGATION FACTOR GREA"/>
    <property type="match status" value="1"/>
</dbReference>
<dbReference type="GO" id="GO:0032784">
    <property type="term" value="P:regulation of DNA-templated transcription elongation"/>
    <property type="evidence" value="ECO:0007669"/>
    <property type="project" value="UniProtKB-UniRule"/>
</dbReference>
<evidence type="ECO:0000256" key="5">
    <source>
        <dbReference type="ARBA" id="ARBA00023163"/>
    </source>
</evidence>
<keyword evidence="3 8" id="KW-0805">Transcription regulation</keyword>